<dbReference type="Proteomes" id="UP000541426">
    <property type="component" value="Unassembled WGS sequence"/>
</dbReference>
<feature type="compositionally biased region" description="Basic and acidic residues" evidence="1">
    <location>
        <begin position="38"/>
        <end position="56"/>
    </location>
</feature>
<comment type="caution">
    <text evidence="2">The sequence shown here is derived from an EMBL/GenBank/DDBJ whole genome shotgun (WGS) entry which is preliminary data.</text>
</comment>
<feature type="region of interest" description="Disordered" evidence="1">
    <location>
        <begin position="32"/>
        <end position="79"/>
    </location>
</feature>
<name>A0A7W6DRS9_9RHOB</name>
<protein>
    <submittedName>
        <fullName evidence="2">Uncharacterized protein</fullName>
    </submittedName>
</protein>
<dbReference type="AlphaFoldDB" id="A0A7W6DRS9"/>
<proteinExistence type="predicted"/>
<organism evidence="2 3">
    <name type="scientific">Sagittula marina</name>
    <dbReference type="NCBI Taxonomy" id="943940"/>
    <lineage>
        <taxon>Bacteria</taxon>
        <taxon>Pseudomonadati</taxon>
        <taxon>Pseudomonadota</taxon>
        <taxon>Alphaproteobacteria</taxon>
        <taxon>Rhodobacterales</taxon>
        <taxon>Roseobacteraceae</taxon>
        <taxon>Sagittula</taxon>
    </lineage>
</organism>
<keyword evidence="3" id="KW-1185">Reference proteome</keyword>
<gene>
    <name evidence="2" type="ORF">GGQ68_002885</name>
</gene>
<accession>A0A7W6DRS9</accession>
<sequence>MTKLTKDNLFKVYASKPETAMDKTTRVVRQMVDEEAEQRDAKNSRLRNARAEREAHTPPAPKLQQRPNRVGSKPVRRGS</sequence>
<evidence type="ECO:0000256" key="1">
    <source>
        <dbReference type="SAM" id="MobiDB-lite"/>
    </source>
</evidence>
<dbReference type="EMBL" id="JACIEJ010000006">
    <property type="protein sequence ID" value="MBB3986546.1"/>
    <property type="molecule type" value="Genomic_DNA"/>
</dbReference>
<evidence type="ECO:0000313" key="2">
    <source>
        <dbReference type="EMBL" id="MBB3986546.1"/>
    </source>
</evidence>
<dbReference type="RefSeq" id="WP_183966995.1">
    <property type="nucleotide sequence ID" value="NZ_BAABBZ010000002.1"/>
</dbReference>
<evidence type="ECO:0000313" key="3">
    <source>
        <dbReference type="Proteomes" id="UP000541426"/>
    </source>
</evidence>
<reference evidence="2 3" key="1">
    <citation type="submission" date="2020-08" db="EMBL/GenBank/DDBJ databases">
        <title>Genomic Encyclopedia of Type Strains, Phase IV (KMG-IV): sequencing the most valuable type-strain genomes for metagenomic binning, comparative biology and taxonomic classification.</title>
        <authorList>
            <person name="Goeker M."/>
        </authorList>
    </citation>
    <scope>NUCLEOTIDE SEQUENCE [LARGE SCALE GENOMIC DNA]</scope>
    <source>
        <strain evidence="2 3">DSM 102235</strain>
    </source>
</reference>